<protein>
    <recommendedName>
        <fullName evidence="1">GAG-pre-integrase domain-containing protein</fullName>
    </recommendedName>
</protein>
<dbReference type="EMBL" id="AVOT02030710">
    <property type="protein sequence ID" value="MBW0524001.1"/>
    <property type="molecule type" value="Genomic_DNA"/>
</dbReference>
<evidence type="ECO:0000313" key="3">
    <source>
        <dbReference type="Proteomes" id="UP000765509"/>
    </source>
</evidence>
<dbReference type="Proteomes" id="UP000765509">
    <property type="component" value="Unassembled WGS sequence"/>
</dbReference>
<keyword evidence="3" id="KW-1185">Reference proteome</keyword>
<dbReference type="AlphaFoldDB" id="A0A9Q3ESB2"/>
<name>A0A9Q3ESB2_9BASI</name>
<proteinExistence type="predicted"/>
<dbReference type="Pfam" id="PF13976">
    <property type="entry name" value="gag_pre-integrs"/>
    <property type="match status" value="1"/>
</dbReference>
<gene>
    <name evidence="2" type="ORF">O181_063716</name>
</gene>
<evidence type="ECO:0000259" key="1">
    <source>
        <dbReference type="Pfam" id="PF13976"/>
    </source>
</evidence>
<organism evidence="2 3">
    <name type="scientific">Austropuccinia psidii MF-1</name>
    <dbReference type="NCBI Taxonomy" id="1389203"/>
    <lineage>
        <taxon>Eukaryota</taxon>
        <taxon>Fungi</taxon>
        <taxon>Dikarya</taxon>
        <taxon>Basidiomycota</taxon>
        <taxon>Pucciniomycotina</taxon>
        <taxon>Pucciniomycetes</taxon>
        <taxon>Pucciniales</taxon>
        <taxon>Sphaerophragmiaceae</taxon>
        <taxon>Austropuccinia</taxon>
    </lineage>
</organism>
<dbReference type="InterPro" id="IPR025724">
    <property type="entry name" value="GAG-pre-integrase_dom"/>
</dbReference>
<reference evidence="2" key="1">
    <citation type="submission" date="2021-03" db="EMBL/GenBank/DDBJ databases">
        <title>Draft genome sequence of rust myrtle Austropuccinia psidii MF-1, a brazilian biotype.</title>
        <authorList>
            <person name="Quecine M.C."/>
            <person name="Pachon D.M.R."/>
            <person name="Bonatelli M.L."/>
            <person name="Correr F.H."/>
            <person name="Franceschini L.M."/>
            <person name="Leite T.F."/>
            <person name="Margarido G.R.A."/>
            <person name="Almeida C.A."/>
            <person name="Ferrarezi J.A."/>
            <person name="Labate C.A."/>
        </authorList>
    </citation>
    <scope>NUCLEOTIDE SEQUENCE</scope>
    <source>
        <strain evidence="2">MF-1</strain>
    </source>
</reference>
<dbReference type="OrthoDB" id="8037646at2759"/>
<evidence type="ECO:0000313" key="2">
    <source>
        <dbReference type="EMBL" id="MBW0524001.1"/>
    </source>
</evidence>
<accession>A0A9Q3ESB2</accession>
<comment type="caution">
    <text evidence="2">The sequence shown here is derived from an EMBL/GenBank/DDBJ whole genome shotgun (WGS) entry which is preliminary data.</text>
</comment>
<feature type="domain" description="GAG-pre-integrase" evidence="1">
    <location>
        <begin position="19"/>
        <end position="64"/>
    </location>
</feature>
<sequence length="116" mass="13250">MILYGNIIDRLMYINYNLPKLLLTTNNKESNIWHDRLGHPGISVLNSMGLPTNISNCLVCQRNKSHQLPYSNHFEEAKFPLDCRHLDLVGPISPEYLSGCSYFLTIVDQAKGFKII</sequence>